<dbReference type="InterPro" id="IPR000873">
    <property type="entry name" value="AMP-dep_synth/lig_dom"/>
</dbReference>
<dbReference type="PANTHER" id="PTHR22754:SF32">
    <property type="entry name" value="DISCO-INTERACTING PROTEIN 2"/>
    <property type="match status" value="1"/>
</dbReference>
<dbReference type="PANTHER" id="PTHR22754">
    <property type="entry name" value="DISCO-INTERACTING PROTEIN 2 DIP2 -RELATED"/>
    <property type="match status" value="1"/>
</dbReference>
<reference evidence="3 4" key="1">
    <citation type="submission" date="2019-11" db="EMBL/GenBank/DDBJ databases">
        <title>Nocardia sp. nov. CT2-14 isolated from soil.</title>
        <authorList>
            <person name="Kanchanasin P."/>
            <person name="Tanasupawat S."/>
            <person name="Yuki M."/>
            <person name="Kudo T."/>
        </authorList>
    </citation>
    <scope>NUCLEOTIDE SEQUENCE [LARGE SCALE GENOMIC DNA]</scope>
    <source>
        <strain evidence="3 4">CT2-14</strain>
    </source>
</reference>
<dbReference type="InterPro" id="IPR020845">
    <property type="entry name" value="AMP-binding_CS"/>
</dbReference>
<gene>
    <name evidence="3" type="ORF">GLP40_07215</name>
</gene>
<protein>
    <submittedName>
        <fullName evidence="3">AMP-binding protein</fullName>
    </submittedName>
</protein>
<evidence type="ECO:0000259" key="2">
    <source>
        <dbReference type="Pfam" id="PF00501"/>
    </source>
</evidence>
<dbReference type="Proteomes" id="UP000432464">
    <property type="component" value="Unassembled WGS sequence"/>
</dbReference>
<comment type="caution">
    <text evidence="3">The sequence shown here is derived from an EMBL/GenBank/DDBJ whole genome shotgun (WGS) entry which is preliminary data.</text>
</comment>
<dbReference type="Gene3D" id="3.30.300.30">
    <property type="match status" value="1"/>
</dbReference>
<dbReference type="GO" id="GO:0070566">
    <property type="term" value="F:adenylyltransferase activity"/>
    <property type="evidence" value="ECO:0007669"/>
    <property type="project" value="TreeGrafter"/>
</dbReference>
<proteinExistence type="inferred from homology"/>
<dbReference type="InterPro" id="IPR045851">
    <property type="entry name" value="AMP-bd_C_sf"/>
</dbReference>
<comment type="similarity">
    <text evidence="1">Belongs to the ATP-dependent AMP-binding enzyme family.</text>
</comment>
<sequence length="549" mass="58182">MSRFTDDLLRPSATTGLVCGDPDRLQRVPWNEIHDAARRAAGGMAERGVIPNSAVAVLAGDPSEVARVAQACWMRGASVTMLHPPTPRTDLAEWARATGRVLKMIEASLLVIGEPYPEELANAVVGVRITTVSELADAAAIEPVHPDEDTVALLQLTAGSTGAPKAVAITHRNLYAGTAAITDAFELRAERDVAVMWLPLYHDMGMISLVTLMQHGVPAVFVTPQDFLRRPLLLLELISTYRGTVTTGPDFSYAILSRRLRAAPDGVYDLSSLRVVVNGAEPIDPEVIDEFITQAARFGMSASTITPAYGMAEATLLVSLSRGSGTLVDTIDPAAVEHRAIAEPASSGRRLVRLGSPYAAMELRIVDAAGAILPARAVGEIRIRGAAVTDYYLTSEGRVPARDVDGWLATGDLGYRTEDGDLVVCGRAKEIIIIAGRNIYPTDIERICAAVPGVRAGNVVAVRIGTATGSEGFVIIAESIRAGSEPTDEALLAELRADIATAVQHRLGVTPRWVEVVPPGTLPKTPSGKLRRSAAADLLGTNPALTAGR</sequence>
<accession>A0A6I3KU42</accession>
<evidence type="ECO:0000313" key="3">
    <source>
        <dbReference type="EMBL" id="MTE12566.1"/>
    </source>
</evidence>
<evidence type="ECO:0000313" key="4">
    <source>
        <dbReference type="Proteomes" id="UP000432464"/>
    </source>
</evidence>
<dbReference type="GO" id="GO:0006633">
    <property type="term" value="P:fatty acid biosynthetic process"/>
    <property type="evidence" value="ECO:0007669"/>
    <property type="project" value="TreeGrafter"/>
</dbReference>
<feature type="domain" description="AMP-dependent synthetase/ligase" evidence="2">
    <location>
        <begin position="23"/>
        <end position="393"/>
    </location>
</feature>
<dbReference type="Pfam" id="PF00501">
    <property type="entry name" value="AMP-binding"/>
    <property type="match status" value="1"/>
</dbReference>
<dbReference type="NCBIfam" id="NF005850">
    <property type="entry name" value="PRK07768.1"/>
    <property type="match status" value="1"/>
</dbReference>
<keyword evidence="4" id="KW-1185">Reference proteome</keyword>
<dbReference type="GO" id="GO:0005886">
    <property type="term" value="C:plasma membrane"/>
    <property type="evidence" value="ECO:0007669"/>
    <property type="project" value="TreeGrafter"/>
</dbReference>
<dbReference type="InterPro" id="IPR042099">
    <property type="entry name" value="ANL_N_sf"/>
</dbReference>
<evidence type="ECO:0000256" key="1">
    <source>
        <dbReference type="ARBA" id="ARBA00006432"/>
    </source>
</evidence>
<dbReference type="AlphaFoldDB" id="A0A6I3KU42"/>
<dbReference type="EMBL" id="WMBB01000003">
    <property type="protein sequence ID" value="MTE12566.1"/>
    <property type="molecule type" value="Genomic_DNA"/>
</dbReference>
<dbReference type="SUPFAM" id="SSF56801">
    <property type="entry name" value="Acetyl-CoA synthetase-like"/>
    <property type="match status" value="1"/>
</dbReference>
<organism evidence="3 4">
    <name type="scientific">Nocardia aurantiaca</name>
    <dbReference type="NCBI Taxonomy" id="2675850"/>
    <lineage>
        <taxon>Bacteria</taxon>
        <taxon>Bacillati</taxon>
        <taxon>Actinomycetota</taxon>
        <taxon>Actinomycetes</taxon>
        <taxon>Mycobacteriales</taxon>
        <taxon>Nocardiaceae</taxon>
        <taxon>Nocardia</taxon>
    </lineage>
</organism>
<dbReference type="Gene3D" id="3.40.50.12780">
    <property type="entry name" value="N-terminal domain of ligase-like"/>
    <property type="match status" value="1"/>
</dbReference>
<dbReference type="PROSITE" id="PS00455">
    <property type="entry name" value="AMP_BINDING"/>
    <property type="match status" value="1"/>
</dbReference>
<name>A0A6I3KU42_9NOCA</name>
<dbReference type="RefSeq" id="WP_154787059.1">
    <property type="nucleotide sequence ID" value="NZ_WMBB01000003.1"/>
</dbReference>